<comment type="caution">
    <text evidence="5">The sequence shown here is derived from an EMBL/GenBank/DDBJ whole genome shotgun (WGS) entry which is preliminary data.</text>
</comment>
<sequence>MAQGGTRFSANYGLDVISSRLSSILKKNSHTPSSVSCSINCQLPSNQNSVSANRLPSELSSNQSTNVCSSLRAHRQRGHTSDSNHSQLTSSDSGVSCKYGHYLSSSAEDTNSSDSRENNSVGSNNTANKRHMYPNSESVENYTIPSKYKCSANQANTSYDVDYTTDRRSFIQHQQLLSPLSSDGKDDRDSYPEYLPSQSHSKVEVIRSRCYPSKHHEVDHNFDTQSSISLVDERSDTESHPYCTAFQDSSAVRRVAHTITMIAKFAACNTGYKNKTIKTCLVLWMVFTITSLVTLGVLISMRLNQQTDQVCPLCKEIIEQAKRLNGAHMFDSAFKEYLKENDKDGRCCLDHTFIIKLMAQINSTPLESLENKTETIMQILRNSAKAAVHLQSMPFNYKLPGEMMIRWNLEDMEDFNSVWDKPETDTEIQIPVDGVYYIYATVQYINPKNASGLDQNETFPLTVSLRKRSPPETLRFIIRKVSIQCTYSSLHIEHNISIQKLVRLSEGDKVSLVVSNWHILNTASKMHQIGLFKVN</sequence>
<dbReference type="SUPFAM" id="SSF49842">
    <property type="entry name" value="TNF-like"/>
    <property type="match status" value="1"/>
</dbReference>
<keyword evidence="3" id="KW-0472">Membrane</keyword>
<feature type="compositionally biased region" description="Polar residues" evidence="2">
    <location>
        <begin position="81"/>
        <end position="94"/>
    </location>
</feature>
<feature type="transmembrane region" description="Helical" evidence="3">
    <location>
        <begin position="281"/>
        <end position="299"/>
    </location>
</feature>
<dbReference type="AlphaFoldDB" id="A0ABD3UEI7"/>
<dbReference type="Pfam" id="PF00229">
    <property type="entry name" value="TNF"/>
    <property type="match status" value="1"/>
</dbReference>
<dbReference type="EMBL" id="JBJQND010000016">
    <property type="protein sequence ID" value="KAL3847926.1"/>
    <property type="molecule type" value="Genomic_DNA"/>
</dbReference>
<gene>
    <name evidence="5" type="ORF">ACJMK2_018816</name>
</gene>
<protein>
    <recommendedName>
        <fullName evidence="4">THD domain-containing protein</fullName>
    </recommendedName>
</protein>
<dbReference type="Gene3D" id="2.60.120.40">
    <property type="match status" value="1"/>
</dbReference>
<name>A0ABD3UEI7_SINWO</name>
<comment type="similarity">
    <text evidence="1">Belongs to the tumor necrosis factor family.</text>
</comment>
<evidence type="ECO:0000256" key="2">
    <source>
        <dbReference type="SAM" id="MobiDB-lite"/>
    </source>
</evidence>
<keyword evidence="3" id="KW-0812">Transmembrane</keyword>
<dbReference type="InterPro" id="IPR008983">
    <property type="entry name" value="Tumour_necrosis_fac-like_dom"/>
</dbReference>
<feature type="domain" description="THD" evidence="4">
    <location>
        <begin position="425"/>
        <end position="534"/>
    </location>
</feature>
<feature type="compositionally biased region" description="Polar residues" evidence="2">
    <location>
        <begin position="118"/>
        <end position="127"/>
    </location>
</feature>
<feature type="compositionally biased region" description="Polar residues" evidence="2">
    <location>
        <begin position="48"/>
        <end position="69"/>
    </location>
</feature>
<evidence type="ECO:0000259" key="4">
    <source>
        <dbReference type="Pfam" id="PF00229"/>
    </source>
</evidence>
<accession>A0ABD3UEI7</accession>
<feature type="region of interest" description="Disordered" evidence="2">
    <location>
        <begin position="175"/>
        <end position="198"/>
    </location>
</feature>
<organism evidence="5 6">
    <name type="scientific">Sinanodonta woodiana</name>
    <name type="common">Chinese pond mussel</name>
    <name type="synonym">Anodonta woodiana</name>
    <dbReference type="NCBI Taxonomy" id="1069815"/>
    <lineage>
        <taxon>Eukaryota</taxon>
        <taxon>Metazoa</taxon>
        <taxon>Spiralia</taxon>
        <taxon>Lophotrochozoa</taxon>
        <taxon>Mollusca</taxon>
        <taxon>Bivalvia</taxon>
        <taxon>Autobranchia</taxon>
        <taxon>Heteroconchia</taxon>
        <taxon>Palaeoheterodonta</taxon>
        <taxon>Unionida</taxon>
        <taxon>Unionoidea</taxon>
        <taxon>Unionidae</taxon>
        <taxon>Unioninae</taxon>
        <taxon>Sinanodonta</taxon>
    </lineage>
</organism>
<evidence type="ECO:0000313" key="5">
    <source>
        <dbReference type="EMBL" id="KAL3847926.1"/>
    </source>
</evidence>
<feature type="region of interest" description="Disordered" evidence="2">
    <location>
        <begin position="48"/>
        <end position="135"/>
    </location>
</feature>
<evidence type="ECO:0000256" key="1">
    <source>
        <dbReference type="ARBA" id="ARBA00008670"/>
    </source>
</evidence>
<dbReference type="InterPro" id="IPR006052">
    <property type="entry name" value="TNF_dom"/>
</dbReference>
<proteinExistence type="inferred from homology"/>
<keyword evidence="6" id="KW-1185">Reference proteome</keyword>
<dbReference type="Proteomes" id="UP001634394">
    <property type="component" value="Unassembled WGS sequence"/>
</dbReference>
<evidence type="ECO:0000313" key="6">
    <source>
        <dbReference type="Proteomes" id="UP001634394"/>
    </source>
</evidence>
<keyword evidence="3" id="KW-1133">Transmembrane helix</keyword>
<feature type="compositionally biased region" description="Low complexity" evidence="2">
    <location>
        <begin position="104"/>
        <end position="113"/>
    </location>
</feature>
<reference evidence="5 6" key="1">
    <citation type="submission" date="2024-11" db="EMBL/GenBank/DDBJ databases">
        <title>Chromosome-level genome assembly of the freshwater bivalve Anodonta woodiana.</title>
        <authorList>
            <person name="Chen X."/>
        </authorList>
    </citation>
    <scope>NUCLEOTIDE SEQUENCE [LARGE SCALE GENOMIC DNA]</scope>
    <source>
        <strain evidence="5">MN2024</strain>
        <tissue evidence="5">Gills</tissue>
    </source>
</reference>
<evidence type="ECO:0000256" key="3">
    <source>
        <dbReference type="SAM" id="Phobius"/>
    </source>
</evidence>